<dbReference type="AlphaFoldDB" id="A0A2P2J6V0"/>
<proteinExistence type="predicted"/>
<organism evidence="1">
    <name type="scientific">Rhizophora mucronata</name>
    <name type="common">Asiatic mangrove</name>
    <dbReference type="NCBI Taxonomy" id="61149"/>
    <lineage>
        <taxon>Eukaryota</taxon>
        <taxon>Viridiplantae</taxon>
        <taxon>Streptophyta</taxon>
        <taxon>Embryophyta</taxon>
        <taxon>Tracheophyta</taxon>
        <taxon>Spermatophyta</taxon>
        <taxon>Magnoliopsida</taxon>
        <taxon>eudicotyledons</taxon>
        <taxon>Gunneridae</taxon>
        <taxon>Pentapetalae</taxon>
        <taxon>rosids</taxon>
        <taxon>fabids</taxon>
        <taxon>Malpighiales</taxon>
        <taxon>Rhizophoraceae</taxon>
        <taxon>Rhizophora</taxon>
    </lineage>
</organism>
<accession>A0A2P2J6V0</accession>
<reference evidence="1" key="1">
    <citation type="submission" date="2018-02" db="EMBL/GenBank/DDBJ databases">
        <title>Rhizophora mucronata_Transcriptome.</title>
        <authorList>
            <person name="Meera S.P."/>
            <person name="Sreeshan A."/>
            <person name="Augustine A."/>
        </authorList>
    </citation>
    <scope>NUCLEOTIDE SEQUENCE</scope>
    <source>
        <tissue evidence="1">Leaf</tissue>
    </source>
</reference>
<dbReference type="EMBL" id="GGEC01008708">
    <property type="protein sequence ID" value="MBW89191.1"/>
    <property type="molecule type" value="Transcribed_RNA"/>
</dbReference>
<sequence length="45" mass="5043">MMQPLHPGHSLLGVLGTRQFQRLLHTNTTLTSTSGAWIWCGRPQI</sequence>
<protein>
    <submittedName>
        <fullName evidence="1">Uncharacterized protein</fullName>
    </submittedName>
</protein>
<evidence type="ECO:0000313" key="1">
    <source>
        <dbReference type="EMBL" id="MBW89191.1"/>
    </source>
</evidence>
<name>A0A2P2J6V0_RHIMU</name>